<dbReference type="GO" id="GO:0051536">
    <property type="term" value="F:iron-sulfur cluster binding"/>
    <property type="evidence" value="ECO:0007669"/>
    <property type="project" value="UniProtKB-KW"/>
</dbReference>
<dbReference type="OrthoDB" id="9804603at2"/>
<dbReference type="STRING" id="163.SAMN04487775_102292"/>
<evidence type="ECO:0000259" key="4">
    <source>
        <dbReference type="PROSITE" id="PS51379"/>
    </source>
</evidence>
<dbReference type="InterPro" id="IPR017900">
    <property type="entry name" value="4Fe4S_Fe_S_CS"/>
</dbReference>
<organism evidence="5 6">
    <name type="scientific">Treponema bryantii</name>
    <dbReference type="NCBI Taxonomy" id="163"/>
    <lineage>
        <taxon>Bacteria</taxon>
        <taxon>Pseudomonadati</taxon>
        <taxon>Spirochaetota</taxon>
        <taxon>Spirochaetia</taxon>
        <taxon>Spirochaetales</taxon>
        <taxon>Treponemataceae</taxon>
        <taxon>Treponema</taxon>
    </lineage>
</organism>
<dbReference type="PANTHER" id="PTHR43193">
    <property type="match status" value="1"/>
</dbReference>
<dbReference type="AlphaFoldDB" id="A0A1H9BCW1"/>
<dbReference type="EMBL" id="FOFU01000001">
    <property type="protein sequence ID" value="SEP86098.1"/>
    <property type="molecule type" value="Genomic_DNA"/>
</dbReference>
<dbReference type="RefSeq" id="WP_074640811.1">
    <property type="nucleotide sequence ID" value="NZ_FOFU01000001.1"/>
</dbReference>
<accession>A0A1H9BCW1</accession>
<dbReference type="InterPro" id="IPR052977">
    <property type="entry name" value="Polyferredoxin-like_ET"/>
</dbReference>
<name>A0A1H9BCW1_9SPIR</name>
<dbReference type="PANTHER" id="PTHR43193:SF2">
    <property type="entry name" value="POLYFERREDOXIN PROTEIN FWDF"/>
    <property type="match status" value="1"/>
</dbReference>
<dbReference type="Proteomes" id="UP000182360">
    <property type="component" value="Unassembled WGS sequence"/>
</dbReference>
<reference evidence="5 6" key="1">
    <citation type="submission" date="2016-10" db="EMBL/GenBank/DDBJ databases">
        <authorList>
            <person name="de Groot N.N."/>
        </authorList>
    </citation>
    <scope>NUCLEOTIDE SEQUENCE [LARGE SCALE GENOMIC DNA]</scope>
    <source>
        <strain evidence="5 6">B25</strain>
    </source>
</reference>
<gene>
    <name evidence="5" type="ORF">SAMN04487977_101642</name>
</gene>
<feature type="domain" description="4Fe-4S ferredoxin-type" evidence="4">
    <location>
        <begin position="40"/>
        <end position="70"/>
    </location>
</feature>
<dbReference type="Pfam" id="PF12838">
    <property type="entry name" value="Fer4_7"/>
    <property type="match status" value="1"/>
</dbReference>
<evidence type="ECO:0000256" key="1">
    <source>
        <dbReference type="ARBA" id="ARBA00022723"/>
    </source>
</evidence>
<keyword evidence="1" id="KW-0479">Metal-binding</keyword>
<proteinExistence type="predicted"/>
<feature type="domain" description="4Fe-4S ferredoxin-type" evidence="4">
    <location>
        <begin position="4"/>
        <end position="33"/>
    </location>
</feature>
<evidence type="ECO:0000256" key="3">
    <source>
        <dbReference type="ARBA" id="ARBA00023014"/>
    </source>
</evidence>
<evidence type="ECO:0000256" key="2">
    <source>
        <dbReference type="ARBA" id="ARBA00023004"/>
    </source>
</evidence>
<dbReference type="PROSITE" id="PS00198">
    <property type="entry name" value="4FE4S_FER_1"/>
    <property type="match status" value="2"/>
</dbReference>
<keyword evidence="2" id="KW-0408">Iron</keyword>
<dbReference type="GO" id="GO:0046872">
    <property type="term" value="F:metal ion binding"/>
    <property type="evidence" value="ECO:0007669"/>
    <property type="project" value="UniProtKB-KW"/>
</dbReference>
<dbReference type="eggNOG" id="COG1146">
    <property type="taxonomic scope" value="Bacteria"/>
</dbReference>
<protein>
    <submittedName>
        <fullName evidence="5">2-oxoglutarate ferredoxin oxidoreductase subunit delta</fullName>
    </submittedName>
</protein>
<dbReference type="PROSITE" id="PS51379">
    <property type="entry name" value="4FE4S_FER_2"/>
    <property type="match status" value="2"/>
</dbReference>
<evidence type="ECO:0000313" key="5">
    <source>
        <dbReference type="EMBL" id="SEP86098.1"/>
    </source>
</evidence>
<keyword evidence="3" id="KW-0411">Iron-sulfur</keyword>
<sequence>MAKGRPLINKERCKGCGLCIRVCPKKILEMSKETNGQGVNYPVCNDEASCIACSMCATMCPDCVIEIEAE</sequence>
<evidence type="ECO:0000313" key="6">
    <source>
        <dbReference type="Proteomes" id="UP000182360"/>
    </source>
</evidence>
<keyword evidence="6" id="KW-1185">Reference proteome</keyword>
<dbReference type="InterPro" id="IPR017896">
    <property type="entry name" value="4Fe4S_Fe-S-bd"/>
</dbReference>
<dbReference type="SUPFAM" id="SSF54862">
    <property type="entry name" value="4Fe-4S ferredoxins"/>
    <property type="match status" value="1"/>
</dbReference>
<dbReference type="Gene3D" id="3.30.70.20">
    <property type="match status" value="1"/>
</dbReference>